<evidence type="ECO:0000313" key="2">
    <source>
        <dbReference type="Proteomes" id="UP000019812"/>
    </source>
</evidence>
<organism evidence="1 2">
    <name type="scientific">Candidatus Accumulibacter vicinus</name>
    <dbReference type="NCBI Taxonomy" id="2954382"/>
    <lineage>
        <taxon>Bacteria</taxon>
        <taxon>Pseudomonadati</taxon>
        <taxon>Pseudomonadota</taxon>
        <taxon>Betaproteobacteria</taxon>
        <taxon>Candidatus Accumulibacter</taxon>
    </lineage>
</organism>
<sequence>MTTKNAQFNASATLNAAERNQQADLTVRDFRLKAILGELHALAQMATALFNNLHVSSSTEYRVQGNDGT</sequence>
<proteinExistence type="predicted"/>
<dbReference type="EMBL" id="JDSS02000019">
    <property type="protein sequence ID" value="KFB68923.1"/>
    <property type="molecule type" value="Genomic_DNA"/>
</dbReference>
<reference evidence="1 2" key="1">
    <citation type="submission" date="2014-07" db="EMBL/GenBank/DDBJ databases">
        <title>Expanding our view of genomic diversity in Candidatus Accumulibacter clades.</title>
        <authorList>
            <person name="Skennerton C.T."/>
            <person name="Barr J.J."/>
            <person name="Slater F.R."/>
            <person name="Bond P.L."/>
            <person name="Tyson G.W."/>
        </authorList>
    </citation>
    <scope>NUCLEOTIDE SEQUENCE [LARGE SCALE GENOMIC DNA]</scope>
    <source>
        <strain evidence="2">SK-01</strain>
    </source>
</reference>
<dbReference type="Proteomes" id="UP000019812">
    <property type="component" value="Unassembled WGS sequence"/>
</dbReference>
<name>A0A084Y2H9_9PROT</name>
<gene>
    <name evidence="1" type="ORF">CAPSK01_001778</name>
</gene>
<evidence type="ECO:0000313" key="1">
    <source>
        <dbReference type="EMBL" id="KFB68923.1"/>
    </source>
</evidence>
<protein>
    <submittedName>
        <fullName evidence="1">Uncharacterized protein</fullName>
    </submittedName>
</protein>
<dbReference type="STRING" id="1457154.CAPSK01_001778"/>
<accession>A0A084Y2H9</accession>
<comment type="caution">
    <text evidence="1">The sequence shown here is derived from an EMBL/GenBank/DDBJ whole genome shotgun (WGS) entry which is preliminary data.</text>
</comment>
<dbReference type="AlphaFoldDB" id="A0A084Y2H9"/>